<evidence type="ECO:0000256" key="1">
    <source>
        <dbReference type="SAM" id="MobiDB-lite"/>
    </source>
</evidence>
<reference evidence="3" key="1">
    <citation type="submission" date="2024-02" db="UniProtKB">
        <authorList>
            <consortium name="WormBaseParasite"/>
        </authorList>
    </citation>
    <scope>IDENTIFICATION</scope>
</reference>
<evidence type="ECO:0000313" key="3">
    <source>
        <dbReference type="WBParaSite" id="MBELARI_LOCUS4921"/>
    </source>
</evidence>
<proteinExistence type="predicted"/>
<protein>
    <submittedName>
        <fullName evidence="3">DDE-1 domain-containing protein</fullName>
    </submittedName>
</protein>
<dbReference type="Proteomes" id="UP000887575">
    <property type="component" value="Unassembled WGS sequence"/>
</dbReference>
<name>A0AAF3FDH4_9BILA</name>
<dbReference type="WBParaSite" id="MBELARI_LOCUS4921">
    <property type="protein sequence ID" value="MBELARI_LOCUS4921"/>
    <property type="gene ID" value="MBELARI_LOCUS4921"/>
</dbReference>
<feature type="region of interest" description="Disordered" evidence="1">
    <location>
        <begin position="73"/>
        <end position="98"/>
    </location>
</feature>
<sequence length="98" mass="10900">MDNYLQWITDAWNDLDKDLIAGSFKSCGITVAIDGSEDDQISCFKPNGAVPEAVSKLLQARNDEMVAQLLDEIDLGEDEENKDYESDASIEINDINEN</sequence>
<dbReference type="AlphaFoldDB" id="A0AAF3FDH4"/>
<accession>A0AAF3FDH4</accession>
<keyword evidence="2" id="KW-1185">Reference proteome</keyword>
<organism evidence="2 3">
    <name type="scientific">Mesorhabditis belari</name>
    <dbReference type="NCBI Taxonomy" id="2138241"/>
    <lineage>
        <taxon>Eukaryota</taxon>
        <taxon>Metazoa</taxon>
        <taxon>Ecdysozoa</taxon>
        <taxon>Nematoda</taxon>
        <taxon>Chromadorea</taxon>
        <taxon>Rhabditida</taxon>
        <taxon>Rhabditina</taxon>
        <taxon>Rhabditomorpha</taxon>
        <taxon>Rhabditoidea</taxon>
        <taxon>Rhabditidae</taxon>
        <taxon>Mesorhabditinae</taxon>
        <taxon>Mesorhabditis</taxon>
    </lineage>
</organism>
<evidence type="ECO:0000313" key="2">
    <source>
        <dbReference type="Proteomes" id="UP000887575"/>
    </source>
</evidence>